<dbReference type="RefSeq" id="WP_133593818.1">
    <property type="nucleotide sequence ID" value="NZ_CP037953.1"/>
</dbReference>
<gene>
    <name evidence="1" type="ORF">EV696_1342</name>
</gene>
<dbReference type="OrthoDB" id="9991131at2"/>
<proteinExistence type="predicted"/>
<dbReference type="Proteomes" id="UP000295375">
    <property type="component" value="Unassembled WGS sequence"/>
</dbReference>
<keyword evidence="2" id="KW-1185">Reference proteome</keyword>
<reference evidence="1 2" key="1">
    <citation type="submission" date="2019-03" db="EMBL/GenBank/DDBJ databases">
        <title>Genomic Encyclopedia of Type Strains, Phase IV (KMG-IV): sequencing the most valuable type-strain genomes for metagenomic binning, comparative biology and taxonomic classification.</title>
        <authorList>
            <person name="Goeker M."/>
        </authorList>
    </citation>
    <scope>NUCLEOTIDE SEQUENCE [LARGE SCALE GENOMIC DNA]</scope>
    <source>
        <strain evidence="1 2">DSM 103792</strain>
    </source>
</reference>
<dbReference type="EMBL" id="SNYM01000034">
    <property type="protein sequence ID" value="TDQ42558.1"/>
    <property type="molecule type" value="Genomic_DNA"/>
</dbReference>
<name>A0A4R6U7Q5_9GAMM</name>
<organism evidence="1 2">
    <name type="scientific">Permianibacter aggregans</name>
    <dbReference type="NCBI Taxonomy" id="1510150"/>
    <lineage>
        <taxon>Bacteria</taxon>
        <taxon>Pseudomonadati</taxon>
        <taxon>Pseudomonadota</taxon>
        <taxon>Gammaproteobacteria</taxon>
        <taxon>Pseudomonadales</taxon>
        <taxon>Pseudomonadaceae</taxon>
        <taxon>Permianibacter</taxon>
    </lineage>
</organism>
<accession>A0A4R6U7Q5</accession>
<comment type="caution">
    <text evidence="1">The sequence shown here is derived from an EMBL/GenBank/DDBJ whole genome shotgun (WGS) entry which is preliminary data.</text>
</comment>
<protein>
    <submittedName>
        <fullName evidence="1">Uncharacterized protein</fullName>
    </submittedName>
</protein>
<evidence type="ECO:0000313" key="1">
    <source>
        <dbReference type="EMBL" id="TDQ42558.1"/>
    </source>
</evidence>
<evidence type="ECO:0000313" key="2">
    <source>
        <dbReference type="Proteomes" id="UP000295375"/>
    </source>
</evidence>
<dbReference type="AlphaFoldDB" id="A0A4R6U7Q5"/>
<sequence>MSNPSYLVYLKDRQGRSFCDPAYDGQQPLLVPEQDKQQAIDALESAGFSVQPLGDAMLRVSAPVTLFQRHFGDVTQLDQSHPLLTSVPANWQQWMAGLGKSLKPEFFP</sequence>